<dbReference type="Proteomes" id="UP000192527">
    <property type="component" value="Chromosome"/>
</dbReference>
<accession>A0A1W5ZUR5</accession>
<proteinExistence type="predicted"/>
<feature type="domain" description="HD/PDEase" evidence="2">
    <location>
        <begin position="487"/>
        <end position="642"/>
    </location>
</feature>
<dbReference type="InterPro" id="IPR052722">
    <property type="entry name" value="PgpH_phosphodiesterase"/>
</dbReference>
<evidence type="ECO:0000313" key="3">
    <source>
        <dbReference type="EMBL" id="ARI77025.1"/>
    </source>
</evidence>
<dbReference type="OrthoDB" id="9806952at2"/>
<feature type="transmembrane region" description="Helical" evidence="1">
    <location>
        <begin position="329"/>
        <end position="346"/>
    </location>
</feature>
<dbReference type="CDD" id="cd00077">
    <property type="entry name" value="HDc"/>
    <property type="match status" value="1"/>
</dbReference>
<dbReference type="InterPro" id="IPR011621">
    <property type="entry name" value="Metal-dep_PHydrolase_7TM_intra"/>
</dbReference>
<organism evidence="3 4">
    <name type="scientific">Halobacillus mangrovi</name>
    <dbReference type="NCBI Taxonomy" id="402384"/>
    <lineage>
        <taxon>Bacteria</taxon>
        <taxon>Bacillati</taxon>
        <taxon>Bacillota</taxon>
        <taxon>Bacilli</taxon>
        <taxon>Bacillales</taxon>
        <taxon>Bacillaceae</taxon>
        <taxon>Halobacillus</taxon>
    </lineage>
</organism>
<dbReference type="Pfam" id="PF01966">
    <property type="entry name" value="HD"/>
    <property type="match status" value="1"/>
</dbReference>
<dbReference type="SMART" id="SM00471">
    <property type="entry name" value="HDc"/>
    <property type="match status" value="1"/>
</dbReference>
<sequence length="704" mass="78555">MNKISEFFTNLTIYRERTLLFILSVGIVTLFFFLSLSNIYTPTYHLEKYNPAPETIRAPFTVENERKTEELIREATQAVEDRYTISEDIEAERIEIISEVFAGIKEVKSSSGEGASVEEELATLKSYLPDELTQDLPEGIFEAFMRADTRELENAESLLLSSLKSVFSEGIRSEDVEDAERTIALKVQYSSLSVPIKQAATDLGRFSLVENAFFDAELTEEARKEAAAGVDPVLIRSGEVIVTQGSTLTNEIMEELQLTGLLTGQKNGWPMLGLALFCGLLACIVLYESLKARKRNMTMRQIGVLAIISAFTLLLMKVCSLFVTIDQPYYFLIPAAAGAMLIKLLCDERLAIAMSIVYSLMACLLFNGQIAGVLNAQAGMYTLMSQLASIIFLVQYKDRSAVVRAGASVAFINICMITFFSFISFERYSWVEWSTFIGYGALAALFSVVLTLGVLPLIETGFGILSDQQLLNLSNPNHPLLRKILVEAPGTYHHSVMVANLSEAACESIGANGLLARVASYYHDVGKTIRPNYFIENQMGMRNPHDFLDPEQSAEIIIAHPYDGAKLLKEKKIPKEIIAIAEQHHGTTLLKYFYYQAKNESKHVEESEYRYPGPKPQTIEAAIVNICDSVEAAVRSLNEPTEEKINQIVQGIIENRLLDGQFEECDLTLKQLKVLEQAICETLNGIFHSRIQYPDAKTLVKEAK</sequence>
<dbReference type="STRING" id="402384.HM131_09300"/>
<dbReference type="InterPro" id="IPR011624">
    <property type="entry name" value="Metal-dep_PHydrolase_7TM_extra"/>
</dbReference>
<dbReference type="AlphaFoldDB" id="A0A1W5ZUR5"/>
<keyword evidence="1" id="KW-1133">Transmembrane helix</keyword>
<feature type="transmembrane region" description="Helical" evidence="1">
    <location>
        <begin position="302"/>
        <end position="323"/>
    </location>
</feature>
<dbReference type="PANTHER" id="PTHR36442:SF1">
    <property type="entry name" value="CYCLIC-DI-AMP PHOSPHODIESTERASE PGPH"/>
    <property type="match status" value="1"/>
</dbReference>
<feature type="transmembrane region" description="Helical" evidence="1">
    <location>
        <begin position="401"/>
        <end position="424"/>
    </location>
</feature>
<dbReference type="RefSeq" id="WP_085029499.1">
    <property type="nucleotide sequence ID" value="NZ_CP020772.1"/>
</dbReference>
<dbReference type="Pfam" id="PF07697">
    <property type="entry name" value="7TMR-HDED"/>
    <property type="match status" value="1"/>
</dbReference>
<keyword evidence="1" id="KW-0472">Membrane</keyword>
<feature type="transmembrane region" description="Helical" evidence="1">
    <location>
        <begin position="436"/>
        <end position="458"/>
    </location>
</feature>
<dbReference type="InterPro" id="IPR006674">
    <property type="entry name" value="HD_domain"/>
</dbReference>
<feature type="transmembrane region" description="Helical" evidence="1">
    <location>
        <begin position="269"/>
        <end position="290"/>
    </location>
</feature>
<dbReference type="EMBL" id="CP020772">
    <property type="protein sequence ID" value="ARI77025.1"/>
    <property type="molecule type" value="Genomic_DNA"/>
</dbReference>
<dbReference type="Gene3D" id="1.10.3210.10">
    <property type="entry name" value="Hypothetical protein af1432"/>
    <property type="match status" value="1"/>
</dbReference>
<dbReference type="PANTHER" id="PTHR36442">
    <property type="entry name" value="CYCLIC-DI-AMP PHOSPHODIESTERASE PGPH"/>
    <property type="match status" value="1"/>
</dbReference>
<dbReference type="InterPro" id="IPR006675">
    <property type="entry name" value="HDIG_dom"/>
</dbReference>
<protein>
    <recommendedName>
        <fullName evidence="2">HD/PDEase domain-containing protein</fullName>
    </recommendedName>
</protein>
<evidence type="ECO:0000313" key="4">
    <source>
        <dbReference type="Proteomes" id="UP000192527"/>
    </source>
</evidence>
<dbReference type="KEGG" id="hmn:HM131_09300"/>
<keyword evidence="1" id="KW-0812">Transmembrane</keyword>
<dbReference type="NCBIfam" id="TIGR00277">
    <property type="entry name" value="HDIG"/>
    <property type="match status" value="1"/>
</dbReference>
<dbReference type="SUPFAM" id="SSF109604">
    <property type="entry name" value="HD-domain/PDEase-like"/>
    <property type="match status" value="1"/>
</dbReference>
<evidence type="ECO:0000256" key="1">
    <source>
        <dbReference type="SAM" id="Phobius"/>
    </source>
</evidence>
<feature type="transmembrane region" description="Helical" evidence="1">
    <location>
        <begin position="353"/>
        <end position="372"/>
    </location>
</feature>
<feature type="transmembrane region" description="Helical" evidence="1">
    <location>
        <begin position="20"/>
        <end position="40"/>
    </location>
</feature>
<gene>
    <name evidence="3" type="ORF">HM131_09300</name>
</gene>
<reference evidence="3 4" key="1">
    <citation type="submission" date="2017-04" db="EMBL/GenBank/DDBJ databases">
        <title>The whole genome sequencing and assembly of Halobacillus mangrovi strain.</title>
        <authorList>
            <person name="Lee S.-J."/>
            <person name="Park M.-K."/>
            <person name="Kim J.-Y."/>
            <person name="Lee Y.-J."/>
            <person name="Yi H."/>
            <person name="Bahn Y.-S."/>
            <person name="Kim J.F."/>
            <person name="Lee D.-W."/>
        </authorList>
    </citation>
    <scope>NUCLEOTIDE SEQUENCE [LARGE SCALE GENOMIC DNA]</scope>
    <source>
        <strain evidence="3 4">KTB 131</strain>
    </source>
</reference>
<dbReference type="Pfam" id="PF07698">
    <property type="entry name" value="7TM-7TMR_HD"/>
    <property type="match status" value="1"/>
</dbReference>
<evidence type="ECO:0000259" key="2">
    <source>
        <dbReference type="SMART" id="SM00471"/>
    </source>
</evidence>
<keyword evidence="4" id="KW-1185">Reference proteome</keyword>
<dbReference type="InterPro" id="IPR003607">
    <property type="entry name" value="HD/PDEase_dom"/>
</dbReference>
<name>A0A1W5ZUR5_9BACI</name>